<feature type="region of interest" description="Disordered" evidence="1">
    <location>
        <begin position="72"/>
        <end position="101"/>
    </location>
</feature>
<sequence length="177" mass="19802">MAPFLALERCVCGRRWLCVVEKQGTCITIQCRRVGGWNGWMVLDVPIFSTEHELSWIRARVPYIPRHAGVQVLPNPRRPSPRHRRLASSLPIDRSSSPPPQVGMAPCTWVRLSQLPEEPNPIVARTSLGCRHQRPARQPACTGAPRMIRGCRLYPSFSDSLSEKNIAQKQQDGSGCG</sequence>
<protein>
    <submittedName>
        <fullName evidence="2">Uncharacterized protein</fullName>
    </submittedName>
</protein>
<proteinExistence type="predicted"/>
<dbReference type="Gramene" id="Zm00001eb286560_T003">
    <property type="protein sequence ID" value="Zm00001eb286560_P003"/>
    <property type="gene ID" value="Zm00001eb286560"/>
</dbReference>
<reference evidence="2" key="2">
    <citation type="submission" date="2019-07" db="EMBL/GenBank/DDBJ databases">
        <authorList>
            <person name="Seetharam A."/>
            <person name="Woodhouse M."/>
            <person name="Cannon E."/>
        </authorList>
    </citation>
    <scope>NUCLEOTIDE SEQUENCE [LARGE SCALE GENOMIC DNA]</scope>
    <source>
        <strain evidence="2">cv. B73</strain>
    </source>
</reference>
<evidence type="ECO:0000313" key="2">
    <source>
        <dbReference type="EnsemblPlants" id="Zm00001eb286560_P003"/>
    </source>
</evidence>
<dbReference type="InParanoid" id="A0A804Q1B9"/>
<name>A0A804Q1B9_MAIZE</name>
<organism evidence="2 3">
    <name type="scientific">Zea mays</name>
    <name type="common">Maize</name>
    <dbReference type="NCBI Taxonomy" id="4577"/>
    <lineage>
        <taxon>Eukaryota</taxon>
        <taxon>Viridiplantae</taxon>
        <taxon>Streptophyta</taxon>
        <taxon>Embryophyta</taxon>
        <taxon>Tracheophyta</taxon>
        <taxon>Spermatophyta</taxon>
        <taxon>Magnoliopsida</taxon>
        <taxon>Liliopsida</taxon>
        <taxon>Poales</taxon>
        <taxon>Poaceae</taxon>
        <taxon>PACMAD clade</taxon>
        <taxon>Panicoideae</taxon>
        <taxon>Andropogonodae</taxon>
        <taxon>Andropogoneae</taxon>
        <taxon>Tripsacinae</taxon>
        <taxon>Zea</taxon>
    </lineage>
</organism>
<dbReference type="Proteomes" id="UP000007305">
    <property type="component" value="Chromosome 6"/>
</dbReference>
<dbReference type="EnsemblPlants" id="Zm00001eb286560_T003">
    <property type="protein sequence ID" value="Zm00001eb286560_P003"/>
    <property type="gene ID" value="Zm00001eb286560"/>
</dbReference>
<reference evidence="2" key="3">
    <citation type="submission" date="2021-05" db="UniProtKB">
        <authorList>
            <consortium name="EnsemblPlants"/>
        </authorList>
    </citation>
    <scope>IDENTIFICATION</scope>
    <source>
        <strain evidence="2">cv. B73</strain>
    </source>
</reference>
<evidence type="ECO:0000313" key="3">
    <source>
        <dbReference type="Proteomes" id="UP000007305"/>
    </source>
</evidence>
<dbReference type="AlphaFoldDB" id="A0A804Q1B9"/>
<keyword evidence="3" id="KW-1185">Reference proteome</keyword>
<evidence type="ECO:0000256" key="1">
    <source>
        <dbReference type="SAM" id="MobiDB-lite"/>
    </source>
</evidence>
<reference evidence="3" key="1">
    <citation type="journal article" date="2009" name="Science">
        <title>The B73 maize genome: complexity, diversity, and dynamics.</title>
        <authorList>
            <person name="Schnable P.S."/>
            <person name="Ware D."/>
            <person name="Fulton R.S."/>
            <person name="Stein J.C."/>
            <person name="Wei F."/>
            <person name="Pasternak S."/>
            <person name="Liang C."/>
            <person name="Zhang J."/>
            <person name="Fulton L."/>
            <person name="Graves T.A."/>
            <person name="Minx P."/>
            <person name="Reily A.D."/>
            <person name="Courtney L."/>
            <person name="Kruchowski S.S."/>
            <person name="Tomlinson C."/>
            <person name="Strong C."/>
            <person name="Delehaunty K."/>
            <person name="Fronick C."/>
            <person name="Courtney B."/>
            <person name="Rock S.M."/>
            <person name="Belter E."/>
            <person name="Du F."/>
            <person name="Kim K."/>
            <person name="Abbott R.M."/>
            <person name="Cotton M."/>
            <person name="Levy A."/>
            <person name="Marchetto P."/>
            <person name="Ochoa K."/>
            <person name="Jackson S.M."/>
            <person name="Gillam B."/>
            <person name="Chen W."/>
            <person name="Yan L."/>
            <person name="Higginbotham J."/>
            <person name="Cardenas M."/>
            <person name="Waligorski J."/>
            <person name="Applebaum E."/>
            <person name="Phelps L."/>
            <person name="Falcone J."/>
            <person name="Kanchi K."/>
            <person name="Thane T."/>
            <person name="Scimone A."/>
            <person name="Thane N."/>
            <person name="Henke J."/>
            <person name="Wang T."/>
            <person name="Ruppert J."/>
            <person name="Shah N."/>
            <person name="Rotter K."/>
            <person name="Hodges J."/>
            <person name="Ingenthron E."/>
            <person name="Cordes M."/>
            <person name="Kohlberg S."/>
            <person name="Sgro J."/>
            <person name="Delgado B."/>
            <person name="Mead K."/>
            <person name="Chinwalla A."/>
            <person name="Leonard S."/>
            <person name="Crouse K."/>
            <person name="Collura K."/>
            <person name="Kudrna D."/>
            <person name="Currie J."/>
            <person name="He R."/>
            <person name="Angelova A."/>
            <person name="Rajasekar S."/>
            <person name="Mueller T."/>
            <person name="Lomeli R."/>
            <person name="Scara G."/>
            <person name="Ko A."/>
            <person name="Delaney K."/>
            <person name="Wissotski M."/>
            <person name="Lopez G."/>
            <person name="Campos D."/>
            <person name="Braidotti M."/>
            <person name="Ashley E."/>
            <person name="Golser W."/>
            <person name="Kim H."/>
            <person name="Lee S."/>
            <person name="Lin J."/>
            <person name="Dujmic Z."/>
            <person name="Kim W."/>
            <person name="Talag J."/>
            <person name="Zuccolo A."/>
            <person name="Fan C."/>
            <person name="Sebastian A."/>
            <person name="Kramer M."/>
            <person name="Spiegel L."/>
            <person name="Nascimento L."/>
            <person name="Zutavern T."/>
            <person name="Miller B."/>
            <person name="Ambroise C."/>
            <person name="Muller S."/>
            <person name="Spooner W."/>
            <person name="Narechania A."/>
            <person name="Ren L."/>
            <person name="Wei S."/>
            <person name="Kumari S."/>
            <person name="Faga B."/>
            <person name="Levy M.J."/>
            <person name="McMahan L."/>
            <person name="Van Buren P."/>
            <person name="Vaughn M.W."/>
            <person name="Ying K."/>
            <person name="Yeh C.-T."/>
            <person name="Emrich S.J."/>
            <person name="Jia Y."/>
            <person name="Kalyanaraman A."/>
            <person name="Hsia A.-P."/>
            <person name="Barbazuk W.B."/>
            <person name="Baucom R.S."/>
            <person name="Brutnell T.P."/>
            <person name="Carpita N.C."/>
            <person name="Chaparro C."/>
            <person name="Chia J.-M."/>
            <person name="Deragon J.-M."/>
            <person name="Estill J.C."/>
            <person name="Fu Y."/>
            <person name="Jeddeloh J.A."/>
            <person name="Han Y."/>
            <person name="Lee H."/>
            <person name="Li P."/>
            <person name="Lisch D.R."/>
            <person name="Liu S."/>
            <person name="Liu Z."/>
            <person name="Nagel D.H."/>
            <person name="McCann M.C."/>
            <person name="SanMiguel P."/>
            <person name="Myers A.M."/>
            <person name="Nettleton D."/>
            <person name="Nguyen J."/>
            <person name="Penning B.W."/>
            <person name="Ponnala L."/>
            <person name="Schneider K.L."/>
            <person name="Schwartz D.C."/>
            <person name="Sharma A."/>
            <person name="Soderlund C."/>
            <person name="Springer N.M."/>
            <person name="Sun Q."/>
            <person name="Wang H."/>
            <person name="Waterman M."/>
            <person name="Westerman R."/>
            <person name="Wolfgruber T.K."/>
            <person name="Yang L."/>
            <person name="Yu Y."/>
            <person name="Zhang L."/>
            <person name="Zhou S."/>
            <person name="Zhu Q."/>
            <person name="Bennetzen J.L."/>
            <person name="Dawe R.K."/>
            <person name="Jiang J."/>
            <person name="Jiang N."/>
            <person name="Presting G.G."/>
            <person name="Wessler S.R."/>
            <person name="Aluru S."/>
            <person name="Martienssen R.A."/>
            <person name="Clifton S.W."/>
            <person name="McCombie W.R."/>
            <person name="Wing R.A."/>
            <person name="Wilson R.K."/>
        </authorList>
    </citation>
    <scope>NUCLEOTIDE SEQUENCE [LARGE SCALE GENOMIC DNA]</scope>
    <source>
        <strain evidence="3">cv. B73</strain>
    </source>
</reference>
<accession>A0A804Q1B9</accession>